<protein>
    <submittedName>
        <fullName evidence="2">Uncharacterized protein</fullName>
    </submittedName>
</protein>
<dbReference type="PATRIC" id="fig|1423792.3.peg.2820"/>
<feature type="transmembrane region" description="Helical" evidence="1">
    <location>
        <begin position="230"/>
        <end position="255"/>
    </location>
</feature>
<proteinExistence type="predicted"/>
<feature type="transmembrane region" description="Helical" evidence="1">
    <location>
        <begin position="173"/>
        <end position="191"/>
    </location>
</feature>
<dbReference type="OrthoDB" id="1710898at2"/>
<feature type="transmembrane region" description="Helical" evidence="1">
    <location>
        <begin position="145"/>
        <end position="167"/>
    </location>
</feature>
<feature type="transmembrane region" description="Helical" evidence="1">
    <location>
        <begin position="49"/>
        <end position="73"/>
    </location>
</feature>
<dbReference type="EMBL" id="AZEC01000006">
    <property type="protein sequence ID" value="KRL12773.1"/>
    <property type="molecule type" value="Genomic_DNA"/>
</dbReference>
<feature type="transmembrane region" description="Helical" evidence="1">
    <location>
        <begin position="420"/>
        <end position="441"/>
    </location>
</feature>
<keyword evidence="3" id="KW-1185">Reference proteome</keyword>
<sequence length="544" mass="61153">MRRLIQLYWFKHRVKTTSRLNGFFWFLRHLPWIGKKISPRVFQLPGLKLAGAVIIAIARLAMAIGFSLLVFLIGFLGSDLYFSNILQTNPKHAGLFVAAMFATLTWATALALLRGFVLTDLSIEKEDLDLADQFGIGRQDVVSEFAIGGTISSWVTGALIPLTLFAILSRNPWLAITGLGISALTLLWGEFLPRFTWHHQNRAWPSAILYWLVMVVIPVLFFFTGRLITLAHIVFSPIGAAIVWVLNAAFLYTWWQFKDTPALLTEAIMTQLGAQAVLTKAKSNQYLDEGTTMQQKLTVNTTGEMVKTKTTGNNYLNTLLFARYQKQLMRKFAIRAGMIAAVGIAGLLVIKIFGTTKNFTNDGITSVYGLLFFVMFLASFGRPIVQMLFVNCDSAMLYYPFYRQRQAILKGFFYRFGRTALLNSGISALIFVLFLGLYLVAPYPPNSTFYLVLALELVGLTLFFSFHELFLYYLLQPFTDDMNVTSPVYKTIYGAMYWVSFGVMRANLSGYGYAIAIGVITLLYVAIGTAVIYQKAPQTFRVKS</sequence>
<comment type="caution">
    <text evidence="2">The sequence shown here is derived from an EMBL/GenBank/DDBJ whole genome shotgun (WGS) entry which is preliminary data.</text>
</comment>
<evidence type="ECO:0000313" key="2">
    <source>
        <dbReference type="EMBL" id="KRL12773.1"/>
    </source>
</evidence>
<dbReference type="AlphaFoldDB" id="A0A0R1N4R3"/>
<feature type="transmembrane region" description="Helical" evidence="1">
    <location>
        <begin position="366"/>
        <end position="399"/>
    </location>
</feature>
<dbReference type="Proteomes" id="UP000051330">
    <property type="component" value="Unassembled WGS sequence"/>
</dbReference>
<feature type="transmembrane region" description="Helical" evidence="1">
    <location>
        <begin position="332"/>
        <end position="354"/>
    </location>
</feature>
<keyword evidence="1" id="KW-0812">Transmembrane</keyword>
<keyword evidence="1" id="KW-1133">Transmembrane helix</keyword>
<dbReference type="RefSeq" id="WP_057820364.1">
    <property type="nucleotide sequence ID" value="NZ_AZEC01000006.1"/>
</dbReference>
<feature type="transmembrane region" description="Helical" evidence="1">
    <location>
        <begin position="93"/>
        <end position="113"/>
    </location>
</feature>
<reference evidence="2 3" key="1">
    <citation type="journal article" date="2015" name="Genome Announc.">
        <title>Expanding the biotechnology potential of lactobacilli through comparative genomics of 213 strains and associated genera.</title>
        <authorList>
            <person name="Sun Z."/>
            <person name="Harris H.M."/>
            <person name="McCann A."/>
            <person name="Guo C."/>
            <person name="Argimon S."/>
            <person name="Zhang W."/>
            <person name="Yang X."/>
            <person name="Jeffery I.B."/>
            <person name="Cooney J.C."/>
            <person name="Kagawa T.F."/>
            <person name="Liu W."/>
            <person name="Song Y."/>
            <person name="Salvetti E."/>
            <person name="Wrobel A."/>
            <person name="Rasinkangas P."/>
            <person name="Parkhill J."/>
            <person name="Rea M.C."/>
            <person name="O'Sullivan O."/>
            <person name="Ritari J."/>
            <person name="Douillard F.P."/>
            <person name="Paul Ross R."/>
            <person name="Yang R."/>
            <person name="Briner A.E."/>
            <person name="Felis G.E."/>
            <person name="de Vos W.M."/>
            <person name="Barrangou R."/>
            <person name="Klaenhammer T.R."/>
            <person name="Caufield P.W."/>
            <person name="Cui Y."/>
            <person name="Zhang H."/>
            <person name="O'Toole P.W."/>
        </authorList>
    </citation>
    <scope>NUCLEOTIDE SEQUENCE [LARGE SCALE GENOMIC DNA]</scope>
    <source>
        <strain evidence="2 3">DSM 12744</strain>
    </source>
</reference>
<gene>
    <name evidence="2" type="ORF">FD09_GL002760</name>
</gene>
<accession>A0A0R1N4R3</accession>
<organism evidence="2 3">
    <name type="scientific">Schleiferilactobacillus perolens DSM 12744</name>
    <dbReference type="NCBI Taxonomy" id="1423792"/>
    <lineage>
        <taxon>Bacteria</taxon>
        <taxon>Bacillati</taxon>
        <taxon>Bacillota</taxon>
        <taxon>Bacilli</taxon>
        <taxon>Lactobacillales</taxon>
        <taxon>Lactobacillaceae</taxon>
        <taxon>Schleiferilactobacillus</taxon>
    </lineage>
</organism>
<feature type="transmembrane region" description="Helical" evidence="1">
    <location>
        <begin position="487"/>
        <end position="504"/>
    </location>
</feature>
<feature type="transmembrane region" description="Helical" evidence="1">
    <location>
        <begin position="510"/>
        <end position="533"/>
    </location>
</feature>
<name>A0A0R1N4R3_9LACO</name>
<keyword evidence="1" id="KW-0472">Membrane</keyword>
<feature type="transmembrane region" description="Helical" evidence="1">
    <location>
        <begin position="447"/>
        <end position="475"/>
    </location>
</feature>
<evidence type="ECO:0000256" key="1">
    <source>
        <dbReference type="SAM" id="Phobius"/>
    </source>
</evidence>
<feature type="transmembrane region" description="Helical" evidence="1">
    <location>
        <begin position="203"/>
        <end position="224"/>
    </location>
</feature>
<dbReference type="STRING" id="1423792.FD09_GL002760"/>
<evidence type="ECO:0000313" key="3">
    <source>
        <dbReference type="Proteomes" id="UP000051330"/>
    </source>
</evidence>